<dbReference type="PANTHER" id="PTHR44656:SF7">
    <property type="entry name" value="DEHYDROGENASE_REDUCTASE SDR FAMILY MEMBER 12"/>
    <property type="match status" value="1"/>
</dbReference>
<organism evidence="2 3">
    <name type="scientific">Terrabacter lapilli</name>
    <dbReference type="NCBI Taxonomy" id="436231"/>
    <lineage>
        <taxon>Bacteria</taxon>
        <taxon>Bacillati</taxon>
        <taxon>Actinomycetota</taxon>
        <taxon>Actinomycetes</taxon>
        <taxon>Micrococcales</taxon>
        <taxon>Intrasporangiaceae</taxon>
        <taxon>Terrabacter</taxon>
    </lineage>
</organism>
<evidence type="ECO:0000313" key="3">
    <source>
        <dbReference type="Proteomes" id="UP001500013"/>
    </source>
</evidence>
<feature type="domain" description="Ketoreductase" evidence="1">
    <location>
        <begin position="54"/>
        <end position="229"/>
    </location>
</feature>
<evidence type="ECO:0000313" key="2">
    <source>
        <dbReference type="EMBL" id="GAA1966204.1"/>
    </source>
</evidence>
<dbReference type="InterPro" id="IPR002347">
    <property type="entry name" value="SDR_fam"/>
</dbReference>
<dbReference type="SUPFAM" id="SSF51735">
    <property type="entry name" value="NAD(P)-binding Rossmann-fold domains"/>
    <property type="match status" value="1"/>
</dbReference>
<reference evidence="2 3" key="1">
    <citation type="journal article" date="2019" name="Int. J. Syst. Evol. Microbiol.">
        <title>The Global Catalogue of Microorganisms (GCM) 10K type strain sequencing project: providing services to taxonomists for standard genome sequencing and annotation.</title>
        <authorList>
            <consortium name="The Broad Institute Genomics Platform"/>
            <consortium name="The Broad Institute Genome Sequencing Center for Infectious Disease"/>
            <person name="Wu L."/>
            <person name="Ma J."/>
        </authorList>
    </citation>
    <scope>NUCLEOTIDE SEQUENCE [LARGE SCALE GENOMIC DNA]</scope>
    <source>
        <strain evidence="2 3">JCM 15628</strain>
    </source>
</reference>
<dbReference type="PANTHER" id="PTHR44656">
    <property type="entry name" value="DEHYDROGENASE/REDUCTASE SDR FAMILY MEMBER 12"/>
    <property type="match status" value="1"/>
</dbReference>
<keyword evidence="3" id="KW-1185">Reference proteome</keyword>
<dbReference type="Gene3D" id="3.40.50.720">
    <property type="entry name" value="NAD(P)-binding Rossmann-like Domain"/>
    <property type="match status" value="1"/>
</dbReference>
<protein>
    <recommendedName>
        <fullName evidence="1">Ketoreductase domain-containing protein</fullName>
    </recommendedName>
</protein>
<dbReference type="PRINTS" id="PR00081">
    <property type="entry name" value="GDHRDH"/>
</dbReference>
<evidence type="ECO:0000259" key="1">
    <source>
        <dbReference type="SMART" id="SM00822"/>
    </source>
</evidence>
<dbReference type="Pfam" id="PF00106">
    <property type="entry name" value="adh_short"/>
    <property type="match status" value="1"/>
</dbReference>
<dbReference type="InterPro" id="IPR057326">
    <property type="entry name" value="KR_dom"/>
</dbReference>
<dbReference type="InterPro" id="IPR052992">
    <property type="entry name" value="SDR_member_12"/>
</dbReference>
<sequence>MPLTRVSGMVLPAAAAALDWAMDKSLVLGYSKIGPALRRRWWPADPEPGALAGRHVLVTGASGGLGLAAARGLTRLGAVVHLTGRDAGRLDRARSELLQQQPLAHVRVHVADISDLAATAHFARHFVDEVPALHAVVHNAGVMPPRRTTTPEGHELTLATHVLGPHVLTYGLRDVLAGGRVVVVTSGGAYGQRLAVDDAEYARGDYSGVTAYARTKRMQLVLTQLWARDLARDRITVHSMHPGWADTPGVTDSLPRFAALTGPLLRDADSGADTAVWLTATAEPIGSGGFWHDRRRRPTHYAPVGVETPEQVERFWRFVREQTGVPEPDGPATSVS</sequence>
<proteinExistence type="predicted"/>
<comment type="caution">
    <text evidence="2">The sequence shown here is derived from an EMBL/GenBank/DDBJ whole genome shotgun (WGS) entry which is preliminary data.</text>
</comment>
<dbReference type="EMBL" id="BAAAPU010000001">
    <property type="protein sequence ID" value="GAA1966204.1"/>
    <property type="molecule type" value="Genomic_DNA"/>
</dbReference>
<gene>
    <name evidence="2" type="ORF">GCM10009817_02510</name>
</gene>
<accession>A0ABN2RAV0</accession>
<dbReference type="Proteomes" id="UP001500013">
    <property type="component" value="Unassembled WGS sequence"/>
</dbReference>
<dbReference type="InterPro" id="IPR036291">
    <property type="entry name" value="NAD(P)-bd_dom_sf"/>
</dbReference>
<name>A0ABN2RAV0_9MICO</name>
<dbReference type="SMART" id="SM00822">
    <property type="entry name" value="PKS_KR"/>
    <property type="match status" value="1"/>
</dbReference>